<dbReference type="EMBL" id="JACHNU010000001">
    <property type="protein sequence ID" value="MBB4660500.1"/>
    <property type="molecule type" value="Genomic_DNA"/>
</dbReference>
<dbReference type="InterPro" id="IPR013321">
    <property type="entry name" value="Arc_rbn_hlx_hlx"/>
</dbReference>
<dbReference type="Proteomes" id="UP000585272">
    <property type="component" value="Unassembled WGS sequence"/>
</dbReference>
<evidence type="ECO:0000313" key="2">
    <source>
        <dbReference type="Proteomes" id="UP000585272"/>
    </source>
</evidence>
<evidence type="ECO:0008006" key="3">
    <source>
        <dbReference type="Google" id="ProtNLM"/>
    </source>
</evidence>
<evidence type="ECO:0000313" key="1">
    <source>
        <dbReference type="EMBL" id="MBB4660500.1"/>
    </source>
</evidence>
<accession>A0A840I988</accession>
<proteinExistence type="predicted"/>
<gene>
    <name evidence="1" type="ORF">BDZ31_000073</name>
</gene>
<dbReference type="AlphaFoldDB" id="A0A840I988"/>
<name>A0A840I988_9ACTN</name>
<dbReference type="GO" id="GO:0006355">
    <property type="term" value="P:regulation of DNA-templated transcription"/>
    <property type="evidence" value="ECO:0007669"/>
    <property type="project" value="InterPro"/>
</dbReference>
<protein>
    <recommendedName>
        <fullName evidence="3">Antitoxin</fullName>
    </recommendedName>
</protein>
<comment type="caution">
    <text evidence="1">The sequence shown here is derived from an EMBL/GenBank/DDBJ whole genome shotgun (WGS) entry which is preliminary data.</text>
</comment>
<dbReference type="RefSeq" id="WP_183337889.1">
    <property type="nucleotide sequence ID" value="NZ_JACHNU010000001.1"/>
</dbReference>
<reference evidence="1 2" key="1">
    <citation type="submission" date="2020-08" db="EMBL/GenBank/DDBJ databases">
        <title>Genomic Encyclopedia of Archaeal and Bacterial Type Strains, Phase II (KMG-II): from individual species to whole genera.</title>
        <authorList>
            <person name="Goeker M."/>
        </authorList>
    </citation>
    <scope>NUCLEOTIDE SEQUENCE [LARGE SCALE GENOMIC DNA]</scope>
    <source>
        <strain evidence="1 2">DSM 23288</strain>
    </source>
</reference>
<sequence length="73" mass="8362">MPDVLIRDVPAEDLARIDALAAALRLSRTEYLRRRLHQVASRPSAPVTSDDLRRFAARFSDLDDPDVMRRAWS</sequence>
<organism evidence="1 2">
    <name type="scientific">Conexibacter arvalis</name>
    <dbReference type="NCBI Taxonomy" id="912552"/>
    <lineage>
        <taxon>Bacteria</taxon>
        <taxon>Bacillati</taxon>
        <taxon>Actinomycetota</taxon>
        <taxon>Thermoleophilia</taxon>
        <taxon>Solirubrobacterales</taxon>
        <taxon>Conexibacteraceae</taxon>
        <taxon>Conexibacter</taxon>
    </lineage>
</organism>
<keyword evidence="2" id="KW-1185">Reference proteome</keyword>
<dbReference type="Gene3D" id="1.10.1220.10">
    <property type="entry name" value="Met repressor-like"/>
    <property type="match status" value="1"/>
</dbReference>